<organism evidence="1 2">
    <name type="scientific">Tritrichomonas musculus</name>
    <dbReference type="NCBI Taxonomy" id="1915356"/>
    <lineage>
        <taxon>Eukaryota</taxon>
        <taxon>Metamonada</taxon>
        <taxon>Parabasalia</taxon>
        <taxon>Tritrichomonadida</taxon>
        <taxon>Tritrichomonadidae</taxon>
        <taxon>Tritrichomonas</taxon>
    </lineage>
</organism>
<keyword evidence="2" id="KW-1185">Reference proteome</keyword>
<evidence type="ECO:0008006" key="3">
    <source>
        <dbReference type="Google" id="ProtNLM"/>
    </source>
</evidence>
<protein>
    <recommendedName>
        <fullName evidence="3">Surface antigen BspA-like protein</fullName>
    </recommendedName>
</protein>
<dbReference type="InterPro" id="IPR032675">
    <property type="entry name" value="LRR_dom_sf"/>
</dbReference>
<dbReference type="EMBL" id="JAPFFF010000052">
    <property type="protein sequence ID" value="KAK8839202.1"/>
    <property type="molecule type" value="Genomic_DNA"/>
</dbReference>
<dbReference type="Gene3D" id="3.80.10.10">
    <property type="entry name" value="Ribonuclease Inhibitor"/>
    <property type="match status" value="3"/>
</dbReference>
<dbReference type="Pfam" id="PF13306">
    <property type="entry name" value="LRR_5"/>
    <property type="match status" value="1"/>
</dbReference>
<dbReference type="SUPFAM" id="SSF52058">
    <property type="entry name" value="L domain-like"/>
    <property type="match status" value="2"/>
</dbReference>
<comment type="caution">
    <text evidence="1">The sequence shown here is derived from an EMBL/GenBank/DDBJ whole genome shotgun (WGS) entry which is preliminary data.</text>
</comment>
<reference evidence="1 2" key="1">
    <citation type="submission" date="2024-04" db="EMBL/GenBank/DDBJ databases">
        <title>Tritrichomonas musculus Genome.</title>
        <authorList>
            <person name="Alves-Ferreira E."/>
            <person name="Grigg M."/>
            <person name="Lorenzi H."/>
            <person name="Galac M."/>
        </authorList>
    </citation>
    <scope>NUCLEOTIDE SEQUENCE [LARGE SCALE GENOMIC DNA]</scope>
    <source>
        <strain evidence="1 2">EAF2021</strain>
    </source>
</reference>
<dbReference type="InterPro" id="IPR053139">
    <property type="entry name" value="Surface_bspA-like"/>
</dbReference>
<proteinExistence type="predicted"/>
<dbReference type="Gene3D" id="3.40.50.12480">
    <property type="match status" value="1"/>
</dbReference>
<dbReference type="Proteomes" id="UP001470230">
    <property type="component" value="Unassembled WGS sequence"/>
</dbReference>
<dbReference type="PANTHER" id="PTHR45661">
    <property type="entry name" value="SURFACE ANTIGEN"/>
    <property type="match status" value="1"/>
</dbReference>
<dbReference type="InterPro" id="IPR026906">
    <property type="entry name" value="LRR_5"/>
</dbReference>
<evidence type="ECO:0000313" key="1">
    <source>
        <dbReference type="EMBL" id="KAK8839202.1"/>
    </source>
</evidence>
<evidence type="ECO:0000313" key="2">
    <source>
        <dbReference type="Proteomes" id="UP001470230"/>
    </source>
</evidence>
<name>A0ABR2H077_9EUKA</name>
<dbReference type="PANTHER" id="PTHR45661:SF3">
    <property type="entry name" value="IG-LIKE DOMAIN-CONTAINING PROTEIN"/>
    <property type="match status" value="1"/>
</dbReference>
<sequence length="677" mass="76740">MEVQEHLNIMKKFQKILLNFIENNDEDLHPLIKFINSRNLLSNPQTIYDIINLILKITENHHREINFFNKIISFFQEFLSDFQSAFNKLDILDTFETNKLLLLHLIQNKVILLDESLIQKIINNSQNGSLQLRYFLYSEIQTKIEKDKKDQIEEVISQILKTHDLNIDSFYKNIKEGENEAYICSLIRSDSIEEFVSYVNRTNYPISDGKIQNSIFETNLFLANQNPSLIQYSAFFGSIQIFHYLRLNGVSISPLIWPYAIHGRNADIIHLLEENIKEDISYKFETYRNEAIKCHHNDIAHYIEESLINHKNTNDYEIIFKSHNYEFLPNYLYNFSNEFKFELNFNAFKYLQSIQTVTFPQLAEVIHDNAFVGFRSLTEITIPSTVSSIGNNAFKNCSSLKTINFSEPESIRSIGSFAFSCCSSLTMFSVPCTVTEIGCYAFYECFSLAKLIIPSSVTSIKHNAFEGCRSLSEVTIPSSVALIDNYVFYGCSSLRRIEIPSSVTKIGNFAFANCSSLDGVVIPSSVTEIGNNSFYGCSSLTEISVPSSVKLIKKYAFSNCPLLTKVSIPNSIKAIGNYSFYGCKSIVLSDEMDEIPDNLLSGCSSLMQISIPPSITSIGNYAFSGCSSLTEISIPLSVTSIGRHAFDQCSSLTKISIPSSLDLDGMFFDPDIKIIKV</sequence>
<gene>
    <name evidence="1" type="ORF">M9Y10_032131</name>
</gene>
<accession>A0ABR2H077</accession>